<dbReference type="PANTHER" id="PTHR43774">
    <property type="entry name" value="PEPTIDE METHIONINE SULFOXIDE REDUCTASE"/>
    <property type="match status" value="1"/>
</dbReference>
<dbReference type="EMBL" id="BAABIQ010000005">
    <property type="protein sequence ID" value="GAA4784416.1"/>
    <property type="molecule type" value="Genomic_DNA"/>
</dbReference>
<gene>
    <name evidence="6" type="primary">msrA_1</name>
    <name evidence="4" type="synonym">msrA</name>
    <name evidence="6" type="ORF">GCM10023231_10150</name>
</gene>
<comment type="catalytic activity">
    <reaction evidence="3 4">
        <text>[thioredoxin]-disulfide + L-methionine + H2O = L-methionine (S)-S-oxide + [thioredoxin]-dithiol</text>
        <dbReference type="Rhea" id="RHEA:19993"/>
        <dbReference type="Rhea" id="RHEA-COMP:10698"/>
        <dbReference type="Rhea" id="RHEA-COMP:10700"/>
        <dbReference type="ChEBI" id="CHEBI:15377"/>
        <dbReference type="ChEBI" id="CHEBI:29950"/>
        <dbReference type="ChEBI" id="CHEBI:50058"/>
        <dbReference type="ChEBI" id="CHEBI:57844"/>
        <dbReference type="ChEBI" id="CHEBI:58772"/>
        <dbReference type="EC" id="1.8.4.11"/>
    </reaction>
</comment>
<dbReference type="EC" id="1.8.4.11" evidence="4"/>
<evidence type="ECO:0000256" key="1">
    <source>
        <dbReference type="ARBA" id="ARBA00023002"/>
    </source>
</evidence>
<dbReference type="HAMAP" id="MF_01401">
    <property type="entry name" value="MsrA"/>
    <property type="match status" value="1"/>
</dbReference>
<accession>A0ABP9AQ90</accession>
<evidence type="ECO:0000313" key="6">
    <source>
        <dbReference type="EMBL" id="GAA4784416.1"/>
    </source>
</evidence>
<dbReference type="NCBIfam" id="TIGR00401">
    <property type="entry name" value="msrA"/>
    <property type="match status" value="1"/>
</dbReference>
<evidence type="ECO:0000313" key="7">
    <source>
        <dbReference type="Proteomes" id="UP001501411"/>
    </source>
</evidence>
<keyword evidence="1 4" id="KW-0560">Oxidoreductase</keyword>
<dbReference type="Gene3D" id="3.30.1060.10">
    <property type="entry name" value="Peptide methionine sulphoxide reductase MsrA"/>
    <property type="match status" value="1"/>
</dbReference>
<dbReference type="Pfam" id="PF01625">
    <property type="entry name" value="PMSR"/>
    <property type="match status" value="1"/>
</dbReference>
<dbReference type="PANTHER" id="PTHR43774:SF1">
    <property type="entry name" value="PEPTIDE METHIONINE SULFOXIDE REDUCTASE MSRA 2"/>
    <property type="match status" value="1"/>
</dbReference>
<dbReference type="InterPro" id="IPR002569">
    <property type="entry name" value="Met_Sox_Rdtase_MsrA_dom"/>
</dbReference>
<dbReference type="InterPro" id="IPR036509">
    <property type="entry name" value="Met_Sox_Rdtase_MsrA_sf"/>
</dbReference>
<comment type="caution">
    <text evidence="6">The sequence shown here is derived from an EMBL/GenBank/DDBJ whole genome shotgun (WGS) entry which is preliminary data.</text>
</comment>
<feature type="active site" evidence="4">
    <location>
        <position position="9"/>
    </location>
</feature>
<feature type="domain" description="Peptide methionine sulphoxide reductase MsrA" evidence="5">
    <location>
        <begin position="2"/>
        <end position="154"/>
    </location>
</feature>
<dbReference type="RefSeq" id="WP_345230639.1">
    <property type="nucleotide sequence ID" value="NZ_BAABIQ010000005.1"/>
</dbReference>
<comment type="function">
    <text evidence="4">Has an important function as a repair enzyme for proteins that have been inactivated by oxidation. Catalyzes the reversible oxidation-reduction of methionine sulfoxide in proteins to methionine.</text>
</comment>
<dbReference type="SUPFAM" id="SSF55068">
    <property type="entry name" value="Peptide methionine sulfoxide reductase"/>
    <property type="match status" value="1"/>
</dbReference>
<reference evidence="7" key="1">
    <citation type="journal article" date="2019" name="Int. J. Syst. Evol. Microbiol.">
        <title>The Global Catalogue of Microorganisms (GCM) 10K type strain sequencing project: providing services to taxonomists for standard genome sequencing and annotation.</title>
        <authorList>
            <consortium name="The Broad Institute Genomics Platform"/>
            <consortium name="The Broad Institute Genome Sequencing Center for Infectious Disease"/>
            <person name="Wu L."/>
            <person name="Ma J."/>
        </authorList>
    </citation>
    <scope>NUCLEOTIDE SEQUENCE [LARGE SCALE GENOMIC DNA]</scope>
    <source>
        <strain evidence="7">JCM 18200</strain>
    </source>
</reference>
<protein>
    <recommendedName>
        <fullName evidence="4">Peptide methionine sulfoxide reductase MsrA</fullName>
        <shortName evidence="4">Protein-methionine-S-oxide reductase</shortName>
        <ecNumber evidence="4">1.8.4.11</ecNumber>
    </recommendedName>
    <alternativeName>
        <fullName evidence="4">Peptide-methionine (S)-S-oxide reductase</fullName>
        <shortName evidence="4">Peptide Met(O) reductase</shortName>
    </alternativeName>
</protein>
<keyword evidence="7" id="KW-1185">Reference proteome</keyword>
<comment type="catalytic activity">
    <reaction evidence="2 4">
        <text>L-methionyl-[protein] + [thioredoxin]-disulfide + H2O = L-methionyl-(S)-S-oxide-[protein] + [thioredoxin]-dithiol</text>
        <dbReference type="Rhea" id="RHEA:14217"/>
        <dbReference type="Rhea" id="RHEA-COMP:10698"/>
        <dbReference type="Rhea" id="RHEA-COMP:10700"/>
        <dbReference type="Rhea" id="RHEA-COMP:12313"/>
        <dbReference type="Rhea" id="RHEA-COMP:12315"/>
        <dbReference type="ChEBI" id="CHEBI:15377"/>
        <dbReference type="ChEBI" id="CHEBI:16044"/>
        <dbReference type="ChEBI" id="CHEBI:29950"/>
        <dbReference type="ChEBI" id="CHEBI:44120"/>
        <dbReference type="ChEBI" id="CHEBI:50058"/>
        <dbReference type="EC" id="1.8.4.11"/>
    </reaction>
</comment>
<sequence length="169" mass="19309">MKATFGGGCFWCTEIIFQQLEGVTSIKPGYMGGHTVNPTYKEVCSGDTGHAEVVQLEYDPNQISYKKLLGVFFKTHDPTTLNRQGNDVGPQYRSVIFYHDPEQKFEAETWINKLVEEEVYDAPIVTEVVPAQAFYEAEDYHHDYFNNNPDNPYCAAVIQPKLQKFLRSL</sequence>
<dbReference type="Proteomes" id="UP001501411">
    <property type="component" value="Unassembled WGS sequence"/>
</dbReference>
<proteinExistence type="inferred from homology"/>
<comment type="similarity">
    <text evidence="4">Belongs to the MsrA Met sulfoxide reductase family.</text>
</comment>
<evidence type="ECO:0000256" key="2">
    <source>
        <dbReference type="ARBA" id="ARBA00047806"/>
    </source>
</evidence>
<evidence type="ECO:0000256" key="4">
    <source>
        <dbReference type="HAMAP-Rule" id="MF_01401"/>
    </source>
</evidence>
<name>A0ABP9AQ90_9SPHI</name>
<evidence type="ECO:0000256" key="3">
    <source>
        <dbReference type="ARBA" id="ARBA00048782"/>
    </source>
</evidence>
<evidence type="ECO:0000259" key="5">
    <source>
        <dbReference type="Pfam" id="PF01625"/>
    </source>
</evidence>
<organism evidence="6 7">
    <name type="scientific">Olivibacter ginsenosidimutans</name>
    <dbReference type="NCBI Taxonomy" id="1176537"/>
    <lineage>
        <taxon>Bacteria</taxon>
        <taxon>Pseudomonadati</taxon>
        <taxon>Bacteroidota</taxon>
        <taxon>Sphingobacteriia</taxon>
        <taxon>Sphingobacteriales</taxon>
        <taxon>Sphingobacteriaceae</taxon>
        <taxon>Olivibacter</taxon>
    </lineage>
</organism>